<dbReference type="Gene3D" id="3.40.50.150">
    <property type="entry name" value="Vaccinia Virus protein VP39"/>
    <property type="match status" value="1"/>
</dbReference>
<comment type="caution">
    <text evidence="2">The sequence shown here is derived from an EMBL/GenBank/DDBJ whole genome shotgun (WGS) entry which is preliminary data.</text>
</comment>
<dbReference type="InterPro" id="IPR013216">
    <property type="entry name" value="Methyltransf_11"/>
</dbReference>
<reference evidence="2 3" key="1">
    <citation type="submission" date="2021-04" db="EMBL/GenBank/DDBJ databases">
        <title>The genome sequence of type strain Ideonella paludis KCTC 32238.</title>
        <authorList>
            <person name="Liu Y."/>
        </authorList>
    </citation>
    <scope>NUCLEOTIDE SEQUENCE [LARGE SCALE GENOMIC DNA]</scope>
    <source>
        <strain evidence="2 3">KCTC 32238</strain>
    </source>
</reference>
<proteinExistence type="predicted"/>
<dbReference type="GO" id="GO:0032259">
    <property type="term" value="P:methylation"/>
    <property type="evidence" value="ECO:0007669"/>
    <property type="project" value="UniProtKB-KW"/>
</dbReference>
<sequence length="226" mass="25376">MVVTDELAFLGQHLPLPGSRLIELGCGPARLMRQLLQREATCEAVALEVDAVQMAKNRQQPQERLHFVSAGAQAIPLLSEQFDGALMLKSLHHVPMPDMDAALREVARVLKPGGWLYVSEPVYGGPLNEIVRLFNDEGEVRAAAQQALDRAVAGAGWRAEAEWRFDMPVHWPDFAQFEQRMMRPSFADHALTPALIERVRAAFEPHMGPDGVHLMRPMHVRLLRRQ</sequence>
<dbReference type="Proteomes" id="UP000672097">
    <property type="component" value="Unassembled WGS sequence"/>
</dbReference>
<organism evidence="2 3">
    <name type="scientific">Ideonella paludis</name>
    <dbReference type="NCBI Taxonomy" id="1233411"/>
    <lineage>
        <taxon>Bacteria</taxon>
        <taxon>Pseudomonadati</taxon>
        <taxon>Pseudomonadota</taxon>
        <taxon>Betaproteobacteria</taxon>
        <taxon>Burkholderiales</taxon>
        <taxon>Sphaerotilaceae</taxon>
        <taxon>Ideonella</taxon>
    </lineage>
</organism>
<feature type="domain" description="Methyltransferase type 11" evidence="1">
    <location>
        <begin position="23"/>
        <end position="118"/>
    </location>
</feature>
<dbReference type="PANTHER" id="PTHR43591">
    <property type="entry name" value="METHYLTRANSFERASE"/>
    <property type="match status" value="1"/>
</dbReference>
<dbReference type="CDD" id="cd02440">
    <property type="entry name" value="AdoMet_MTases"/>
    <property type="match status" value="1"/>
</dbReference>
<evidence type="ECO:0000313" key="2">
    <source>
        <dbReference type="EMBL" id="MBQ0935875.1"/>
    </source>
</evidence>
<keyword evidence="2" id="KW-0489">Methyltransferase</keyword>
<keyword evidence="2" id="KW-0808">Transferase</keyword>
<evidence type="ECO:0000313" key="3">
    <source>
        <dbReference type="Proteomes" id="UP000672097"/>
    </source>
</evidence>
<name>A0ABS5DXK6_9BURK</name>
<dbReference type="InterPro" id="IPR029063">
    <property type="entry name" value="SAM-dependent_MTases_sf"/>
</dbReference>
<accession>A0ABS5DXK6</accession>
<evidence type="ECO:0000259" key="1">
    <source>
        <dbReference type="Pfam" id="PF08241"/>
    </source>
</evidence>
<keyword evidence="3" id="KW-1185">Reference proteome</keyword>
<dbReference type="RefSeq" id="WP_210809197.1">
    <property type="nucleotide sequence ID" value="NZ_JAGQDG010000004.1"/>
</dbReference>
<dbReference type="GO" id="GO:0008168">
    <property type="term" value="F:methyltransferase activity"/>
    <property type="evidence" value="ECO:0007669"/>
    <property type="project" value="UniProtKB-KW"/>
</dbReference>
<dbReference type="EMBL" id="JAGQDG010000004">
    <property type="protein sequence ID" value="MBQ0935875.1"/>
    <property type="molecule type" value="Genomic_DNA"/>
</dbReference>
<dbReference type="Pfam" id="PF08241">
    <property type="entry name" value="Methyltransf_11"/>
    <property type="match status" value="1"/>
</dbReference>
<protein>
    <submittedName>
        <fullName evidence="2">Class I SAM-dependent methyltransferase</fullName>
    </submittedName>
</protein>
<gene>
    <name evidence="2" type="ORF">KAK11_11110</name>
</gene>
<dbReference type="SUPFAM" id="SSF53335">
    <property type="entry name" value="S-adenosyl-L-methionine-dependent methyltransferases"/>
    <property type="match status" value="1"/>
</dbReference>